<feature type="coiled-coil region" evidence="4">
    <location>
        <begin position="146"/>
        <end position="184"/>
    </location>
</feature>
<dbReference type="GO" id="GO:0000795">
    <property type="term" value="C:synaptonemal complex"/>
    <property type="evidence" value="ECO:0007669"/>
    <property type="project" value="InterPro"/>
</dbReference>
<dbReference type="GeneID" id="562825"/>
<evidence type="ECO:0000313" key="7">
    <source>
        <dbReference type="RefSeq" id="XP_017212493.3"/>
    </source>
</evidence>
<keyword evidence="3" id="KW-0862">Zinc</keyword>
<keyword evidence="2" id="KW-0863">Zinc-finger</keyword>
<evidence type="ECO:0000259" key="5">
    <source>
        <dbReference type="Pfam" id="PF14634"/>
    </source>
</evidence>
<reference evidence="6" key="1">
    <citation type="journal article" date="2013" name="Nature">
        <title>The zebrafish reference genome sequence and its relationship to the human genome.</title>
        <authorList>
            <consortium name="Genome Reference Consortium Zebrafish"/>
            <person name="Howe K."/>
            <person name="Clark M.D."/>
            <person name="Torroja C.F."/>
            <person name="Torrance J."/>
            <person name="Berthelot C."/>
            <person name="Muffato M."/>
            <person name="Collins J.E."/>
            <person name="Humphray S."/>
            <person name="McLaren K."/>
            <person name="Matthews L."/>
            <person name="McLaren S."/>
            <person name="Sealy I."/>
            <person name="Caccamo M."/>
            <person name="Churcher C."/>
            <person name="Scott C."/>
            <person name="Barrett J.C."/>
            <person name="Koch R."/>
            <person name="Rauch G.J."/>
            <person name="White S."/>
            <person name="Chow W."/>
            <person name="Kilian B."/>
            <person name="Quintais L.T."/>
            <person name="Guerra-Assuncao J.A."/>
            <person name="Zhou Y."/>
            <person name="Gu Y."/>
            <person name="Yen J."/>
            <person name="Vogel J.H."/>
            <person name="Eyre T."/>
            <person name="Redmond S."/>
            <person name="Banerjee R."/>
            <person name="Chi J."/>
            <person name="Fu B."/>
            <person name="Langley E."/>
            <person name="Maguire S.F."/>
            <person name="Laird G.K."/>
            <person name="Lloyd D."/>
            <person name="Kenyon E."/>
            <person name="Donaldson S."/>
            <person name="Sehra H."/>
            <person name="Almeida-King J."/>
            <person name="Loveland J."/>
            <person name="Trevanion S."/>
            <person name="Jones M."/>
            <person name="Quail M."/>
            <person name="Willey D."/>
            <person name="Hunt A."/>
            <person name="Burton J."/>
            <person name="Sims S."/>
            <person name="McLay K."/>
            <person name="Plumb B."/>
            <person name="Davis J."/>
            <person name="Clee C."/>
            <person name="Oliver K."/>
            <person name="Clark R."/>
            <person name="Riddle C."/>
            <person name="Elliot D."/>
            <person name="Eliott D."/>
            <person name="Threadgold G."/>
            <person name="Harden G."/>
            <person name="Ware D."/>
            <person name="Begum S."/>
            <person name="Mortimore B."/>
            <person name="Mortimer B."/>
            <person name="Kerry G."/>
            <person name="Heath P."/>
            <person name="Phillimore B."/>
            <person name="Tracey A."/>
            <person name="Corby N."/>
            <person name="Dunn M."/>
            <person name="Johnson C."/>
            <person name="Wood J."/>
            <person name="Clark S."/>
            <person name="Pelan S."/>
            <person name="Griffiths G."/>
            <person name="Smith M."/>
            <person name="Glithero R."/>
            <person name="Howden P."/>
            <person name="Barker N."/>
            <person name="Lloyd C."/>
            <person name="Stevens C."/>
            <person name="Harley J."/>
            <person name="Holt K."/>
            <person name="Panagiotidis G."/>
            <person name="Lovell J."/>
            <person name="Beasley H."/>
            <person name="Henderson C."/>
            <person name="Gordon D."/>
            <person name="Auger K."/>
            <person name="Wright D."/>
            <person name="Collins J."/>
            <person name="Raisen C."/>
            <person name="Dyer L."/>
            <person name="Leung K."/>
            <person name="Robertson L."/>
            <person name="Ambridge K."/>
            <person name="Leongamornlert D."/>
            <person name="McGuire S."/>
            <person name="Gilderthorp R."/>
            <person name="Griffiths C."/>
            <person name="Manthravadi D."/>
            <person name="Nichol S."/>
            <person name="Barker G."/>
            <person name="Whitehead S."/>
            <person name="Kay M."/>
            <person name="Brown J."/>
            <person name="Murnane C."/>
            <person name="Gray E."/>
            <person name="Humphries M."/>
            <person name="Sycamore N."/>
            <person name="Barker D."/>
            <person name="Saunders D."/>
            <person name="Wallis J."/>
            <person name="Babbage A."/>
            <person name="Hammond S."/>
            <person name="Mashreghi-Mohammadi M."/>
            <person name="Barr L."/>
            <person name="Martin S."/>
            <person name="Wray P."/>
            <person name="Ellington A."/>
            <person name="Matthews N."/>
            <person name="Ellwood M."/>
            <person name="Woodmansey R."/>
            <person name="Clark G."/>
            <person name="Cooper J."/>
            <person name="Cooper J."/>
            <person name="Tromans A."/>
            <person name="Grafham D."/>
            <person name="Skuce C."/>
            <person name="Pandian R."/>
            <person name="Andrews R."/>
            <person name="Harrison E."/>
            <person name="Kimberley A."/>
            <person name="Garnett J."/>
            <person name="Fosker N."/>
            <person name="Hall R."/>
            <person name="Garner P."/>
            <person name="Kelly D."/>
            <person name="Bird C."/>
            <person name="Palmer S."/>
            <person name="Gehring I."/>
            <person name="Berger A."/>
            <person name="Dooley C.M."/>
            <person name="Ersan-Urun Z."/>
            <person name="Eser C."/>
            <person name="Geiger H."/>
            <person name="Geisler M."/>
            <person name="Karotki L."/>
            <person name="Kirn A."/>
            <person name="Konantz J."/>
            <person name="Konantz M."/>
            <person name="Oberlander M."/>
            <person name="Rudolph-Geiger S."/>
            <person name="Teucke M."/>
            <person name="Lanz C."/>
            <person name="Raddatz G."/>
            <person name="Osoegawa K."/>
            <person name="Zhu B."/>
            <person name="Rapp A."/>
            <person name="Widaa S."/>
            <person name="Langford C."/>
            <person name="Yang F."/>
            <person name="Schuster S.C."/>
            <person name="Carter N.P."/>
            <person name="Harrow J."/>
            <person name="Ning Z."/>
            <person name="Herrero J."/>
            <person name="Searle S.M."/>
            <person name="Enright A."/>
            <person name="Geisler R."/>
            <person name="Plasterk R.H."/>
            <person name="Lee C."/>
            <person name="Westerfield M."/>
            <person name="de Jong P.J."/>
            <person name="Zon L.I."/>
            <person name="Postlethwait J.H."/>
            <person name="Nusslein-Volhard C."/>
            <person name="Hubbard T.J."/>
            <person name="Roest Crollius H."/>
            <person name="Rogers J."/>
            <person name="Stemple D.L."/>
        </authorList>
    </citation>
    <scope>NUCLEOTIDE SEQUENCE [LARGE SCALE GENOMIC DNA]</scope>
</reference>
<dbReference type="PANTHER" id="PTHR14305">
    <property type="entry name" value="E3 UBIQUITIN-PROTEIN LIGASE CCNB1IP1"/>
    <property type="match status" value="1"/>
</dbReference>
<gene>
    <name evidence="7 8" type="primary">ccnb1ip1</name>
</gene>
<dbReference type="GO" id="GO:0008270">
    <property type="term" value="F:zinc ion binding"/>
    <property type="evidence" value="ECO:0007669"/>
    <property type="project" value="UniProtKB-KW"/>
</dbReference>
<name>A0A8M6Z7T5_DANRE</name>
<evidence type="ECO:0000256" key="1">
    <source>
        <dbReference type="ARBA" id="ARBA00022723"/>
    </source>
</evidence>
<keyword evidence="1" id="KW-0479">Metal-binding</keyword>
<dbReference type="Pfam" id="PF14634">
    <property type="entry name" value="zf-RING_5"/>
    <property type="match status" value="1"/>
</dbReference>
<sequence>MNTIAKSRTSMSASKFTLLCNSHKCRVKLSGVAWVTACSHVFCDQHGSEEFSRTPAVCPACSSMLSGKLDVLRTELTPSEQYKAMVLVGLQPETVLEISHKAIDFWIYQINQERLLMEYNLSRAGGQVLQMEKFMIQQNQSREHELNALKGEISSLKKMLEEYKRKYSEVLERLNERNKQYQKLQGLLDSLRMHTMGTVEKDTVPHTFTTGLVKQRSPLSSPSFIGPEADRFFSLGPESAKTFFQFSTPTQDKTHSFIKKN</sequence>
<organism evidence="6 7">
    <name type="scientific">Danio rerio</name>
    <name type="common">Zebrafish</name>
    <name type="synonym">Brachydanio rerio</name>
    <dbReference type="NCBI Taxonomy" id="7955"/>
    <lineage>
        <taxon>Eukaryota</taxon>
        <taxon>Metazoa</taxon>
        <taxon>Chordata</taxon>
        <taxon>Craniata</taxon>
        <taxon>Vertebrata</taxon>
        <taxon>Euteleostomi</taxon>
        <taxon>Actinopterygii</taxon>
        <taxon>Neopterygii</taxon>
        <taxon>Teleostei</taxon>
        <taxon>Ostariophysi</taxon>
        <taxon>Cypriniformes</taxon>
        <taxon>Danionidae</taxon>
        <taxon>Danioninae</taxon>
        <taxon>Danio</taxon>
    </lineage>
</organism>
<dbReference type="OMA" id="EHMYQEY"/>
<evidence type="ECO:0000256" key="4">
    <source>
        <dbReference type="SAM" id="Coils"/>
    </source>
</evidence>
<evidence type="ECO:0000256" key="3">
    <source>
        <dbReference type="ARBA" id="ARBA00022833"/>
    </source>
</evidence>
<dbReference type="InterPro" id="IPR042448">
    <property type="entry name" value="CCNB1IP1"/>
</dbReference>
<feature type="domain" description="RING-type" evidence="5">
    <location>
        <begin position="20"/>
        <end position="62"/>
    </location>
</feature>
<accession>A0A8M6Z7T5</accession>
<dbReference type="KEGG" id="dre:562825"/>
<keyword evidence="6" id="KW-1185">Reference proteome</keyword>
<keyword evidence="4" id="KW-0175">Coiled coil</keyword>
<evidence type="ECO:0000256" key="2">
    <source>
        <dbReference type="ARBA" id="ARBA00022771"/>
    </source>
</evidence>
<dbReference type="PANTHER" id="PTHR14305:SF0">
    <property type="entry name" value="E3 UBIQUITIN-PROTEIN LIGASE CCNB1IP1"/>
    <property type="match status" value="1"/>
</dbReference>
<protein>
    <submittedName>
        <fullName evidence="7 8">E3 ubiquitin-protein ligase CCNB1IP1</fullName>
    </submittedName>
</protein>
<dbReference type="GO" id="GO:0061630">
    <property type="term" value="F:ubiquitin protein ligase activity"/>
    <property type="evidence" value="ECO:0007669"/>
    <property type="project" value="InterPro"/>
</dbReference>
<evidence type="ECO:0000313" key="8">
    <source>
        <dbReference type="RefSeq" id="XP_021333815.2"/>
    </source>
</evidence>
<dbReference type="Proteomes" id="UP000000437">
    <property type="component" value="Chromosome 7"/>
</dbReference>
<dbReference type="RefSeq" id="XP_017212493.3">
    <property type="nucleotide sequence ID" value="XM_017357004.3"/>
</dbReference>
<dbReference type="OrthoDB" id="441210at2759"/>
<dbReference type="GeneTree" id="ENSGT00390000002849"/>
<reference evidence="7 8" key="2">
    <citation type="submission" date="2025-04" db="UniProtKB">
        <authorList>
            <consortium name="RefSeq"/>
        </authorList>
    </citation>
    <scope>IDENTIFICATION</scope>
    <source>
        <strain evidence="7 8">Tuebingen</strain>
    </source>
</reference>
<evidence type="ECO:0000313" key="6">
    <source>
        <dbReference type="Proteomes" id="UP000000437"/>
    </source>
</evidence>
<dbReference type="InterPro" id="IPR001841">
    <property type="entry name" value="Znf_RING"/>
</dbReference>
<dbReference type="AlphaFoldDB" id="A0A8M6Z7T5"/>
<dbReference type="GO" id="GO:0007131">
    <property type="term" value="P:reciprocal meiotic recombination"/>
    <property type="evidence" value="ECO:0000318"/>
    <property type="project" value="GO_Central"/>
</dbReference>
<proteinExistence type="predicted"/>
<dbReference type="RefSeq" id="XP_021333815.2">
    <property type="nucleotide sequence ID" value="XM_021478140.2"/>
</dbReference>
<dbReference type="CTD" id="57820"/>